<name>A0A1H0JCL3_9BACI</name>
<dbReference type="Gene3D" id="3.40.30.10">
    <property type="entry name" value="Glutaredoxin"/>
    <property type="match status" value="1"/>
</dbReference>
<evidence type="ECO:0000313" key="2">
    <source>
        <dbReference type="EMBL" id="SDO41477.1"/>
    </source>
</evidence>
<dbReference type="PANTHER" id="PTHR13887">
    <property type="entry name" value="GLUTATHIONE S-TRANSFERASE KAPPA"/>
    <property type="match status" value="1"/>
</dbReference>
<dbReference type="InterPro" id="IPR001853">
    <property type="entry name" value="DSBA-like_thioredoxin_dom"/>
</dbReference>
<feature type="domain" description="DSBA-like thioredoxin" evidence="1">
    <location>
        <begin position="7"/>
        <end position="117"/>
    </location>
</feature>
<dbReference type="PANTHER" id="PTHR13887:SF33">
    <property type="entry name" value="ISOMERASE"/>
    <property type="match status" value="1"/>
</dbReference>
<organism evidence="2 3">
    <name type="scientific">Alkalicoccus daliensis</name>
    <dbReference type="NCBI Taxonomy" id="745820"/>
    <lineage>
        <taxon>Bacteria</taxon>
        <taxon>Bacillati</taxon>
        <taxon>Bacillota</taxon>
        <taxon>Bacilli</taxon>
        <taxon>Bacillales</taxon>
        <taxon>Bacillaceae</taxon>
        <taxon>Alkalicoccus</taxon>
    </lineage>
</organism>
<reference evidence="3" key="1">
    <citation type="submission" date="2016-10" db="EMBL/GenBank/DDBJ databases">
        <authorList>
            <person name="Varghese N."/>
            <person name="Submissions S."/>
        </authorList>
    </citation>
    <scope>NUCLEOTIDE SEQUENCE [LARGE SCALE GENOMIC DNA]</scope>
    <source>
        <strain evidence="3">CGMCC 1.10369</strain>
    </source>
</reference>
<keyword evidence="3" id="KW-1185">Reference proteome</keyword>
<dbReference type="GO" id="GO:0016491">
    <property type="term" value="F:oxidoreductase activity"/>
    <property type="evidence" value="ECO:0007669"/>
    <property type="project" value="InterPro"/>
</dbReference>
<evidence type="ECO:0000313" key="3">
    <source>
        <dbReference type="Proteomes" id="UP000198778"/>
    </source>
</evidence>
<dbReference type="STRING" id="745820.SAMN04488053_11339"/>
<gene>
    <name evidence="2" type="ORF">SAMN04488053_11339</name>
</gene>
<sequence length="123" mass="13940">MNLNMTDPQPHTHYAHEGLLFAKEHDKGNEYAHKVFRAFYEDGINIGDISELRRIAEETGLPGEDFSQALEDRVYSDAREASIRKAYEEGVQAVPTFYIGDKKLTGLQSQEAYEKAVTEAETE</sequence>
<dbReference type="Pfam" id="PF01323">
    <property type="entry name" value="DSBA"/>
    <property type="match status" value="1"/>
</dbReference>
<evidence type="ECO:0000259" key="1">
    <source>
        <dbReference type="Pfam" id="PF01323"/>
    </source>
</evidence>
<dbReference type="SUPFAM" id="SSF52833">
    <property type="entry name" value="Thioredoxin-like"/>
    <property type="match status" value="1"/>
</dbReference>
<proteinExistence type="predicted"/>
<dbReference type="InterPro" id="IPR036249">
    <property type="entry name" value="Thioredoxin-like_sf"/>
</dbReference>
<dbReference type="AlphaFoldDB" id="A0A1H0JCL3"/>
<accession>A0A1H0JCL3</accession>
<protein>
    <submittedName>
        <fullName evidence="2">DSBA-like thioredoxin domain-containing protein</fullName>
    </submittedName>
</protein>
<dbReference type="EMBL" id="FNIL01000013">
    <property type="protein sequence ID" value="SDO41477.1"/>
    <property type="molecule type" value="Genomic_DNA"/>
</dbReference>
<dbReference type="Proteomes" id="UP000198778">
    <property type="component" value="Unassembled WGS sequence"/>
</dbReference>